<comment type="caution">
    <text evidence="9">Lacks conserved residue(s) required for the propagation of feature annotation.</text>
</comment>
<dbReference type="InterPro" id="IPR000212">
    <property type="entry name" value="DNA_helicase_UvrD/REP"/>
</dbReference>
<dbReference type="EC" id="5.6.2.4" evidence="7"/>
<dbReference type="PANTHER" id="PTHR11070:SF2">
    <property type="entry name" value="ATP-DEPENDENT DNA HELICASE SRS2"/>
    <property type="match status" value="1"/>
</dbReference>
<proteinExistence type="predicted"/>
<accession>A0ABD6D8T3</accession>
<dbReference type="AlphaFoldDB" id="A0ABD6D8T3"/>
<reference evidence="11 12" key="1">
    <citation type="journal article" date="2019" name="Int. J. Syst. Evol. Microbiol.">
        <title>The Global Catalogue of Microorganisms (GCM) 10K type strain sequencing project: providing services to taxonomists for standard genome sequencing and annotation.</title>
        <authorList>
            <consortium name="The Broad Institute Genomics Platform"/>
            <consortium name="The Broad Institute Genome Sequencing Center for Infectious Disease"/>
            <person name="Wu L."/>
            <person name="Ma J."/>
        </authorList>
    </citation>
    <scope>NUCLEOTIDE SEQUENCE [LARGE SCALE GENOMIC DNA]</scope>
    <source>
        <strain evidence="11 12">CGMCC 1.10593</strain>
    </source>
</reference>
<organism evidence="11 12">
    <name type="scientific">Halohasta litorea</name>
    <dbReference type="NCBI Taxonomy" id="869891"/>
    <lineage>
        <taxon>Archaea</taxon>
        <taxon>Methanobacteriati</taxon>
        <taxon>Methanobacteriota</taxon>
        <taxon>Stenosarchaea group</taxon>
        <taxon>Halobacteria</taxon>
        <taxon>Halobacteriales</taxon>
        <taxon>Haloferacaceae</taxon>
        <taxon>Halohasta</taxon>
    </lineage>
</organism>
<evidence type="ECO:0000256" key="9">
    <source>
        <dbReference type="PROSITE-ProRule" id="PRU00560"/>
    </source>
</evidence>
<protein>
    <recommendedName>
        <fullName evidence="7">DNA 3'-5' helicase</fullName>
        <ecNumber evidence="7">5.6.2.4</ecNumber>
    </recommendedName>
</protein>
<evidence type="ECO:0000256" key="4">
    <source>
        <dbReference type="ARBA" id="ARBA00022840"/>
    </source>
</evidence>
<keyword evidence="1 9" id="KW-0547">Nucleotide-binding</keyword>
<feature type="domain" description="UvrD-like helicase ATP-binding" evidence="10">
    <location>
        <begin position="1"/>
        <end position="358"/>
    </location>
</feature>
<keyword evidence="5" id="KW-0413">Isomerase</keyword>
<keyword evidence="2 9" id="KW-0378">Hydrolase</keyword>
<evidence type="ECO:0000256" key="7">
    <source>
        <dbReference type="ARBA" id="ARBA00034808"/>
    </source>
</evidence>
<comment type="catalytic activity">
    <reaction evidence="6">
        <text>Couples ATP hydrolysis with the unwinding of duplex DNA by translocating in the 3'-5' direction.</text>
        <dbReference type="EC" id="5.6.2.4"/>
    </reaction>
</comment>
<keyword evidence="12" id="KW-1185">Reference proteome</keyword>
<gene>
    <name evidence="11" type="ORF">ACFSBW_07780</name>
</gene>
<evidence type="ECO:0000313" key="11">
    <source>
        <dbReference type="EMBL" id="MFD1641772.1"/>
    </source>
</evidence>
<evidence type="ECO:0000256" key="1">
    <source>
        <dbReference type="ARBA" id="ARBA00022741"/>
    </source>
</evidence>
<dbReference type="Proteomes" id="UP001597052">
    <property type="component" value="Unassembled WGS sequence"/>
</dbReference>
<evidence type="ECO:0000259" key="10">
    <source>
        <dbReference type="PROSITE" id="PS51198"/>
    </source>
</evidence>
<keyword evidence="3 9" id="KW-0347">Helicase</keyword>
<evidence type="ECO:0000256" key="5">
    <source>
        <dbReference type="ARBA" id="ARBA00023235"/>
    </source>
</evidence>
<dbReference type="InterPro" id="IPR014017">
    <property type="entry name" value="DNA_helicase_UvrD-like_C"/>
</dbReference>
<dbReference type="GO" id="GO:0005524">
    <property type="term" value="F:ATP binding"/>
    <property type="evidence" value="ECO:0007669"/>
    <property type="project" value="UniProtKB-UniRule"/>
</dbReference>
<comment type="caution">
    <text evidence="11">The sequence shown here is derived from an EMBL/GenBank/DDBJ whole genome shotgun (WGS) entry which is preliminary data.</text>
</comment>
<dbReference type="PROSITE" id="PS51198">
    <property type="entry name" value="UVRD_HELICASE_ATP_BIND"/>
    <property type="match status" value="1"/>
</dbReference>
<evidence type="ECO:0000256" key="3">
    <source>
        <dbReference type="ARBA" id="ARBA00022806"/>
    </source>
</evidence>
<comment type="catalytic activity">
    <reaction evidence="8">
        <text>ATP + H2O = ADP + phosphate + H(+)</text>
        <dbReference type="Rhea" id="RHEA:13065"/>
        <dbReference type="ChEBI" id="CHEBI:15377"/>
        <dbReference type="ChEBI" id="CHEBI:15378"/>
        <dbReference type="ChEBI" id="CHEBI:30616"/>
        <dbReference type="ChEBI" id="CHEBI:43474"/>
        <dbReference type="ChEBI" id="CHEBI:456216"/>
        <dbReference type="EC" id="5.6.2.4"/>
    </reaction>
</comment>
<evidence type="ECO:0000313" key="12">
    <source>
        <dbReference type="Proteomes" id="UP001597052"/>
    </source>
</evidence>
<dbReference type="EMBL" id="JBHUDM010000002">
    <property type="protein sequence ID" value="MFD1641772.1"/>
    <property type="molecule type" value="Genomic_DNA"/>
</dbReference>
<dbReference type="PANTHER" id="PTHR11070">
    <property type="entry name" value="UVRD / RECB / PCRA DNA HELICASE FAMILY MEMBER"/>
    <property type="match status" value="1"/>
</dbReference>
<evidence type="ECO:0000256" key="6">
    <source>
        <dbReference type="ARBA" id="ARBA00034617"/>
    </source>
</evidence>
<keyword evidence="4 9" id="KW-0067">ATP-binding</keyword>
<sequence>MDTIPEEGLAHEAIARFLMEHQLEYDYQVHLDWAHSPSGGFVLDFRLVDESTNETIYIEYCTSEETRNDRPRYRNLNSERPETIRRIFEPNENLDTDPSDKTGIILEGSEILEATSDTINWDDPRTQETFKTAVQRRLQTKFEAAGLGVDTRLTGEDLMDYVYETKVLKQDIVDNVAEFISQARVREWGPDEARKEVTKHIEETDEIDEGVPEFCELCLAAYREFQELFDNRTKTDFHGSIVLTRDLLEAGEVSGEFCYQYIFIDEMQDLNPVQFGVVKALAEQRDDTRIFGVGDDWQSIFGFQGARPDLFINFGDVLGAGEHEGYPDPVSVFTDGNPLLSEYDAYMDTRLEDNFRCPDTVVAASNAVIRNNEVRTDKNPTGLDGGDRINVHHLGCDIYPYKRNVSTQRKIEALIHDSEYPPEDIQILLRQQDGDPEFYYSLKKAVPDAIDIRTAHDAKGSEAEHVIIPKVSKVGGYPSMKPDPWLAPVKQPPAIYKEKDVPYQLEEERRLFYVALTRAETRLDVITIQGAESVFIEEMPDQLCTHHYPLSGSELETLENDNECRKTVFGSIDAKFTENFATLDWDSGGLIDLNLYDATNEQHQRIEELYTNGSEAVFKNCGIEYRKPSDDDADYKGLQLQIDADVTIES</sequence>
<dbReference type="Pfam" id="PF13361">
    <property type="entry name" value="UvrD_C"/>
    <property type="match status" value="1"/>
</dbReference>
<dbReference type="GO" id="GO:0016787">
    <property type="term" value="F:hydrolase activity"/>
    <property type="evidence" value="ECO:0007669"/>
    <property type="project" value="UniProtKB-UniRule"/>
</dbReference>
<dbReference type="SUPFAM" id="SSF52540">
    <property type="entry name" value="P-loop containing nucleoside triphosphate hydrolases"/>
    <property type="match status" value="1"/>
</dbReference>
<dbReference type="InterPro" id="IPR027417">
    <property type="entry name" value="P-loop_NTPase"/>
</dbReference>
<dbReference type="RefSeq" id="WP_256395846.1">
    <property type="nucleotide sequence ID" value="NZ_JANHDJ010000002.1"/>
</dbReference>
<name>A0ABD6D8T3_9EURY</name>
<dbReference type="Gene3D" id="3.40.50.300">
    <property type="entry name" value="P-loop containing nucleotide triphosphate hydrolases"/>
    <property type="match status" value="2"/>
</dbReference>
<dbReference type="InterPro" id="IPR014016">
    <property type="entry name" value="UvrD-like_ATP-bd"/>
</dbReference>
<dbReference type="GO" id="GO:0043138">
    <property type="term" value="F:3'-5' DNA helicase activity"/>
    <property type="evidence" value="ECO:0007669"/>
    <property type="project" value="UniProtKB-EC"/>
</dbReference>
<evidence type="ECO:0000256" key="2">
    <source>
        <dbReference type="ARBA" id="ARBA00022801"/>
    </source>
</evidence>
<evidence type="ECO:0000256" key="8">
    <source>
        <dbReference type="ARBA" id="ARBA00048988"/>
    </source>
</evidence>
<dbReference type="Pfam" id="PF00580">
    <property type="entry name" value="UvrD-helicase"/>
    <property type="match status" value="1"/>
</dbReference>